<dbReference type="InterPro" id="IPR027994">
    <property type="entry name" value="WxL_dom"/>
</dbReference>
<reference evidence="1 2" key="1">
    <citation type="submission" date="2019-04" db="EMBL/GenBank/DDBJ databases">
        <title>Vagococcus sp. nov., isolated from faeces of yaks (Bos grunniens).</title>
        <authorList>
            <person name="Ge Y."/>
        </authorList>
    </citation>
    <scope>NUCLEOTIDE SEQUENCE [LARGE SCALE GENOMIC DNA]</scope>
    <source>
        <strain evidence="1 2">MN-17</strain>
    </source>
</reference>
<dbReference type="AlphaFoldDB" id="A0A4D7CWZ9"/>
<organism evidence="1 2">
    <name type="scientific">Vagococcus zengguangii</name>
    <dbReference type="NCBI Taxonomy" id="2571750"/>
    <lineage>
        <taxon>Bacteria</taxon>
        <taxon>Bacillati</taxon>
        <taxon>Bacillota</taxon>
        <taxon>Bacilli</taxon>
        <taxon>Lactobacillales</taxon>
        <taxon>Enterococcaceae</taxon>
        <taxon>Vagococcus</taxon>
    </lineage>
</organism>
<proteinExistence type="predicted"/>
<keyword evidence="2" id="KW-1185">Reference proteome</keyword>
<evidence type="ECO:0000313" key="1">
    <source>
        <dbReference type="EMBL" id="QCI86881.1"/>
    </source>
</evidence>
<dbReference type="Proteomes" id="UP000298615">
    <property type="component" value="Chromosome"/>
</dbReference>
<sequence>MKTMKNMMTVVLLGTVGLGGTVTFAESNDYNVATSEAKINFVKSLEEEDIEIPGITDPEIVDPENPENPSPNPNPENHLLRINYVSNFDFGTWGSTTNNITAYAKAQPIYLTNGEVQDVAPFVSTIDNRGTERGNGWTLSATASVLTDENENELKGAQIILSNASYNDSELAPQAVQGDKNISAGKQVLANTTAETGAGQWSMALGNVKEFTTQLPTQEDASVLEDVTYDITNGVRIEIPRNTVTNNTEYSGTITWELETSV</sequence>
<evidence type="ECO:0000313" key="2">
    <source>
        <dbReference type="Proteomes" id="UP000298615"/>
    </source>
</evidence>
<gene>
    <name evidence="1" type="ORF">FA707_07835</name>
</gene>
<dbReference type="RefSeq" id="WP_136953703.1">
    <property type="nucleotide sequence ID" value="NZ_CP039712.1"/>
</dbReference>
<accession>A0A4D7CWZ9</accession>
<name>A0A4D7CWZ9_9ENTE</name>
<dbReference type="OrthoDB" id="2191744at2"/>
<dbReference type="KEGG" id="vao:FA707_07835"/>
<dbReference type="Pfam" id="PF13731">
    <property type="entry name" value="WxL"/>
    <property type="match status" value="1"/>
</dbReference>
<dbReference type="EMBL" id="CP039712">
    <property type="protein sequence ID" value="QCI86881.1"/>
    <property type="molecule type" value="Genomic_DNA"/>
</dbReference>
<protein>
    <submittedName>
        <fullName evidence="1">WxL domain-containing protein</fullName>
    </submittedName>
</protein>